<evidence type="ECO:0000256" key="5">
    <source>
        <dbReference type="ARBA" id="ARBA00022806"/>
    </source>
</evidence>
<sequence length="630" mass="71871">MSNTIYNILKQHWGFDTFRPLQEEIILNVLEGKDSIALLPTGGGKSLCYQIPAIVSEGIAIVVSPLIALMKDQVFSLQEKGIKALSITSGIPYKELDTLLDNCIYGNYKLLYVSPERLQQEIVIERIKQMNVSLIAVDEAHCISQWGHDFRPAYRNIYRLRAIKPQTPFIALTATATPKVLEDISEQLLLETPKLFQSSYHRPNLTYTIIKSVNKYFDLERVIKQVSGNGIVYVRSRKATVATSQFLKSRSITAAPYHGGMTRDERDKNYKQWREDKIKVIVGTSAFGMGIDKGNVDVVVHLEIPDSIENYFQEAGRAGRNGQLAQAILLHNENDDLRLDNQFLKVIPQVKDVKEVYKKLNSYFHISYGEGELTDHRFNFSAFCQTYKLPTVLTYNCLQVLDRNSVIALSQEFTKRATVNFKVSDIALTYYLIKNPQLDDVVKAVLRTYGGVFEQVTTINYSVVAAKAGKSIDQVHRVLLTLGTDDIIEYEHQSFDTAITFLVPREDDRTINVIAPYIKTQANYKKSQVVAIKRFINNDTECRTIVLLRYFDEKLQKDCGRCDVCLARGPHTNDRLTLEHYIISSIQQQPRSSRELVDVRFRESELIATLQKLLSQKKITITPDNKYKII</sequence>
<keyword evidence="16" id="KW-1185">Reference proteome</keyword>
<dbReference type="Pfam" id="PF00270">
    <property type="entry name" value="DEAD"/>
    <property type="match status" value="1"/>
</dbReference>
<dbReference type="GO" id="GO:0009378">
    <property type="term" value="F:four-way junction helicase activity"/>
    <property type="evidence" value="ECO:0007669"/>
    <property type="project" value="TreeGrafter"/>
</dbReference>
<keyword evidence="3" id="KW-0547">Nucleotide-binding</keyword>
<dbReference type="PROSITE" id="PS51194">
    <property type="entry name" value="HELICASE_CTER"/>
    <property type="match status" value="1"/>
</dbReference>
<gene>
    <name evidence="15" type="ORF">EAX61_01480</name>
</gene>
<dbReference type="SMART" id="SM00490">
    <property type="entry name" value="HELICc"/>
    <property type="match status" value="1"/>
</dbReference>
<dbReference type="InterPro" id="IPR014001">
    <property type="entry name" value="Helicase_ATP-bd"/>
</dbReference>
<dbReference type="PROSITE" id="PS51192">
    <property type="entry name" value="HELICASE_ATP_BIND_1"/>
    <property type="match status" value="1"/>
</dbReference>
<comment type="caution">
    <text evidence="15">The sequence shown here is derived from an EMBL/GenBank/DDBJ whole genome shotgun (WGS) entry which is preliminary data.</text>
</comment>
<dbReference type="InterPro" id="IPR001650">
    <property type="entry name" value="Helicase_C-like"/>
</dbReference>
<evidence type="ECO:0000256" key="11">
    <source>
        <dbReference type="ARBA" id="ARBA00044535"/>
    </source>
</evidence>
<dbReference type="GO" id="GO:0006310">
    <property type="term" value="P:DNA recombination"/>
    <property type="evidence" value="ECO:0007669"/>
    <property type="project" value="InterPro"/>
</dbReference>
<evidence type="ECO:0000256" key="1">
    <source>
        <dbReference type="ARBA" id="ARBA00005446"/>
    </source>
</evidence>
<evidence type="ECO:0000256" key="4">
    <source>
        <dbReference type="ARBA" id="ARBA00022801"/>
    </source>
</evidence>
<dbReference type="InterPro" id="IPR004589">
    <property type="entry name" value="DNA_helicase_ATP-dep_RecQ"/>
</dbReference>
<organism evidence="15 16">
    <name type="scientific">Dokdonia sinensis</name>
    <dbReference type="NCBI Taxonomy" id="2479847"/>
    <lineage>
        <taxon>Bacteria</taxon>
        <taxon>Pseudomonadati</taxon>
        <taxon>Bacteroidota</taxon>
        <taxon>Flavobacteriia</taxon>
        <taxon>Flavobacteriales</taxon>
        <taxon>Flavobacteriaceae</taxon>
        <taxon>Dokdonia</taxon>
    </lineage>
</organism>
<comment type="similarity">
    <text evidence="1">Belongs to the helicase family. RecQ subfamily.</text>
</comment>
<evidence type="ECO:0000259" key="13">
    <source>
        <dbReference type="PROSITE" id="PS51192"/>
    </source>
</evidence>
<dbReference type="Gene3D" id="1.10.10.10">
    <property type="entry name" value="Winged helix-like DNA-binding domain superfamily/Winged helix DNA-binding domain"/>
    <property type="match status" value="1"/>
</dbReference>
<feature type="domain" description="Helicase ATP-binding" evidence="13">
    <location>
        <begin position="26"/>
        <end position="194"/>
    </location>
</feature>
<dbReference type="CDD" id="cd17920">
    <property type="entry name" value="DEXHc_RecQ"/>
    <property type="match status" value="1"/>
</dbReference>
<dbReference type="FunFam" id="3.40.50.300:FF:000296">
    <property type="entry name" value="ATP-dependent DNA helicase RecQ"/>
    <property type="match status" value="1"/>
</dbReference>
<dbReference type="InterPro" id="IPR027417">
    <property type="entry name" value="P-loop_NTPase"/>
</dbReference>
<dbReference type="PANTHER" id="PTHR13710:SF105">
    <property type="entry name" value="ATP-DEPENDENT DNA HELICASE Q1"/>
    <property type="match status" value="1"/>
</dbReference>
<keyword evidence="7" id="KW-0238">DNA-binding</keyword>
<dbReference type="InterPro" id="IPR032284">
    <property type="entry name" value="RecQ_Zn-bd"/>
</dbReference>
<protein>
    <recommendedName>
        <fullName evidence="11">ATP-dependent DNA helicase RecQ</fullName>
        <ecNumber evidence="10">5.6.2.4</ecNumber>
    </recommendedName>
    <alternativeName>
        <fullName evidence="12">DNA 3'-5' helicase RecQ</fullName>
    </alternativeName>
</protein>
<dbReference type="GO" id="GO:0005737">
    <property type="term" value="C:cytoplasm"/>
    <property type="evidence" value="ECO:0007669"/>
    <property type="project" value="TreeGrafter"/>
</dbReference>
<proteinExistence type="inferred from homology"/>
<keyword evidence="6" id="KW-0067">ATP-binding</keyword>
<evidence type="ECO:0000313" key="15">
    <source>
        <dbReference type="EMBL" id="RMB64076.1"/>
    </source>
</evidence>
<evidence type="ECO:0000256" key="2">
    <source>
        <dbReference type="ARBA" id="ARBA00022723"/>
    </source>
</evidence>
<keyword evidence="5 15" id="KW-0347">Helicase</keyword>
<dbReference type="NCBIfam" id="TIGR00614">
    <property type="entry name" value="recQ_fam"/>
    <property type="match status" value="1"/>
</dbReference>
<dbReference type="GO" id="GO:0003677">
    <property type="term" value="F:DNA binding"/>
    <property type="evidence" value="ECO:0007669"/>
    <property type="project" value="UniProtKB-KW"/>
</dbReference>
<comment type="catalytic activity">
    <reaction evidence="9">
        <text>Couples ATP hydrolysis with the unwinding of duplex DNA by translocating in the 3'-5' direction.</text>
        <dbReference type="EC" id="5.6.2.4"/>
    </reaction>
</comment>
<evidence type="ECO:0000256" key="7">
    <source>
        <dbReference type="ARBA" id="ARBA00023125"/>
    </source>
</evidence>
<dbReference type="InterPro" id="IPR011545">
    <property type="entry name" value="DEAD/DEAH_box_helicase_dom"/>
</dbReference>
<dbReference type="GO" id="GO:0006281">
    <property type="term" value="P:DNA repair"/>
    <property type="evidence" value="ECO:0007669"/>
    <property type="project" value="TreeGrafter"/>
</dbReference>
<dbReference type="Pfam" id="PF16124">
    <property type="entry name" value="RecQ_Zn_bind"/>
    <property type="match status" value="1"/>
</dbReference>
<dbReference type="Proteomes" id="UP000281985">
    <property type="component" value="Unassembled WGS sequence"/>
</dbReference>
<dbReference type="GO" id="GO:0046872">
    <property type="term" value="F:metal ion binding"/>
    <property type="evidence" value="ECO:0007669"/>
    <property type="project" value="UniProtKB-KW"/>
</dbReference>
<dbReference type="EMBL" id="REFV01000001">
    <property type="protein sequence ID" value="RMB64076.1"/>
    <property type="molecule type" value="Genomic_DNA"/>
</dbReference>
<dbReference type="OrthoDB" id="9763310at2"/>
<evidence type="ECO:0000256" key="12">
    <source>
        <dbReference type="ARBA" id="ARBA00044550"/>
    </source>
</evidence>
<evidence type="ECO:0000313" key="16">
    <source>
        <dbReference type="Proteomes" id="UP000281985"/>
    </source>
</evidence>
<keyword evidence="8" id="KW-0413">Isomerase</keyword>
<dbReference type="EC" id="5.6.2.4" evidence="10"/>
<dbReference type="GO" id="GO:0043590">
    <property type="term" value="C:bacterial nucleoid"/>
    <property type="evidence" value="ECO:0007669"/>
    <property type="project" value="TreeGrafter"/>
</dbReference>
<dbReference type="Gene3D" id="3.40.50.300">
    <property type="entry name" value="P-loop containing nucleotide triphosphate hydrolases"/>
    <property type="match status" value="2"/>
</dbReference>
<dbReference type="Pfam" id="PF00271">
    <property type="entry name" value="Helicase_C"/>
    <property type="match status" value="1"/>
</dbReference>
<dbReference type="GO" id="GO:0030894">
    <property type="term" value="C:replisome"/>
    <property type="evidence" value="ECO:0007669"/>
    <property type="project" value="TreeGrafter"/>
</dbReference>
<evidence type="ECO:0000256" key="8">
    <source>
        <dbReference type="ARBA" id="ARBA00023235"/>
    </source>
</evidence>
<dbReference type="RefSeq" id="WP_121915871.1">
    <property type="nucleotide sequence ID" value="NZ_REFV01000001.1"/>
</dbReference>
<keyword evidence="2" id="KW-0479">Metal-binding</keyword>
<evidence type="ECO:0000259" key="14">
    <source>
        <dbReference type="PROSITE" id="PS51194"/>
    </source>
</evidence>
<evidence type="ECO:0000256" key="6">
    <source>
        <dbReference type="ARBA" id="ARBA00022840"/>
    </source>
</evidence>
<dbReference type="GO" id="GO:0005524">
    <property type="term" value="F:ATP binding"/>
    <property type="evidence" value="ECO:0007669"/>
    <property type="project" value="UniProtKB-KW"/>
</dbReference>
<feature type="domain" description="Helicase C-terminal" evidence="14">
    <location>
        <begin position="218"/>
        <end position="364"/>
    </location>
</feature>
<evidence type="ECO:0000256" key="3">
    <source>
        <dbReference type="ARBA" id="ARBA00022741"/>
    </source>
</evidence>
<name>A0A3M0H334_9FLAO</name>
<dbReference type="GO" id="GO:0043138">
    <property type="term" value="F:3'-5' DNA helicase activity"/>
    <property type="evidence" value="ECO:0007669"/>
    <property type="project" value="UniProtKB-EC"/>
</dbReference>
<dbReference type="InterPro" id="IPR036388">
    <property type="entry name" value="WH-like_DNA-bd_sf"/>
</dbReference>
<reference evidence="15 16" key="1">
    <citation type="submission" date="2018-10" db="EMBL/GenBank/DDBJ databases">
        <title>Dokdonia luteus sp. nov., isolated from sea water.</title>
        <authorList>
            <person name="Zhou L.Y."/>
            <person name="Du Z.J."/>
        </authorList>
    </citation>
    <scope>NUCLEOTIDE SEQUENCE [LARGE SCALE GENOMIC DNA]</scope>
    <source>
        <strain evidence="15 16">SH27</strain>
    </source>
</reference>
<evidence type="ECO:0000256" key="10">
    <source>
        <dbReference type="ARBA" id="ARBA00034808"/>
    </source>
</evidence>
<dbReference type="GO" id="GO:0016787">
    <property type="term" value="F:hydrolase activity"/>
    <property type="evidence" value="ECO:0007669"/>
    <property type="project" value="UniProtKB-KW"/>
</dbReference>
<evidence type="ECO:0000256" key="9">
    <source>
        <dbReference type="ARBA" id="ARBA00034617"/>
    </source>
</evidence>
<accession>A0A3M0H334</accession>
<dbReference type="SMART" id="SM00487">
    <property type="entry name" value="DEXDc"/>
    <property type="match status" value="1"/>
</dbReference>
<dbReference type="AlphaFoldDB" id="A0A3M0H334"/>
<keyword evidence="4" id="KW-0378">Hydrolase</keyword>
<dbReference type="PANTHER" id="PTHR13710">
    <property type="entry name" value="DNA HELICASE RECQ FAMILY MEMBER"/>
    <property type="match status" value="1"/>
</dbReference>
<dbReference type="SUPFAM" id="SSF52540">
    <property type="entry name" value="P-loop containing nucleoside triphosphate hydrolases"/>
    <property type="match status" value="1"/>
</dbReference>